<comment type="caution">
    <text evidence="2">The sequence shown here is derived from an EMBL/GenBank/DDBJ whole genome shotgun (WGS) entry which is preliminary data.</text>
</comment>
<sequence length="273" mass="31885">MYRKILFMVICYQFLVSAISVRAAEEEITSPISFDIQLLNWNTINEMIPRYSKFTIIDIETKKQFKVQRRAGSQHADVQPLSVKDTKIMKEIYDGKWSWRRRAILIMVDDQLFAASMHGMPHGAGALNNDFPGHFCVHFLGSTTHKTEKMDFSHKLMVYKAAGHLKEYLEQMNPSEVAKAYTAGLKEKDTTILRYISTKQEWWTALEPIKNIKINRLQEPDHQQFEQALQIDLPIDWNIYVKNEKPKSINKELVIIRSSPLEPWKVKVEEPLF</sequence>
<organism evidence="2 3">
    <name type="scientific">Niallia hominis</name>
    <dbReference type="NCBI Taxonomy" id="3133173"/>
    <lineage>
        <taxon>Bacteria</taxon>
        <taxon>Bacillati</taxon>
        <taxon>Bacillota</taxon>
        <taxon>Bacilli</taxon>
        <taxon>Bacillales</taxon>
        <taxon>Bacillaceae</taxon>
        <taxon>Niallia</taxon>
    </lineage>
</organism>
<evidence type="ECO:0000256" key="1">
    <source>
        <dbReference type="SAM" id="SignalP"/>
    </source>
</evidence>
<evidence type="ECO:0008006" key="4">
    <source>
        <dbReference type="Google" id="ProtNLM"/>
    </source>
</evidence>
<protein>
    <recommendedName>
        <fullName evidence="4">Secreted protein</fullName>
    </recommendedName>
</protein>
<name>A0ABV1F274_9BACI</name>
<accession>A0ABV1F274</accession>
<keyword evidence="3" id="KW-1185">Reference proteome</keyword>
<reference evidence="2 3" key="1">
    <citation type="submission" date="2024-03" db="EMBL/GenBank/DDBJ databases">
        <title>Human intestinal bacterial collection.</title>
        <authorList>
            <person name="Pauvert C."/>
            <person name="Hitch T.C.A."/>
            <person name="Clavel T."/>
        </authorList>
    </citation>
    <scope>NUCLEOTIDE SEQUENCE [LARGE SCALE GENOMIC DNA]</scope>
    <source>
        <strain evidence="2 3">CLA-SR-H024</strain>
    </source>
</reference>
<dbReference type="Proteomes" id="UP001465426">
    <property type="component" value="Unassembled WGS sequence"/>
</dbReference>
<gene>
    <name evidence="2" type="ORF">WMO63_17630</name>
</gene>
<dbReference type="RefSeq" id="WP_048718560.1">
    <property type="nucleotide sequence ID" value="NZ_JBBMFN010000053.1"/>
</dbReference>
<proteinExistence type="predicted"/>
<feature type="chain" id="PRO_5046868242" description="Secreted protein" evidence="1">
    <location>
        <begin position="24"/>
        <end position="273"/>
    </location>
</feature>
<evidence type="ECO:0000313" key="2">
    <source>
        <dbReference type="EMBL" id="MEQ2467478.1"/>
    </source>
</evidence>
<feature type="signal peptide" evidence="1">
    <location>
        <begin position="1"/>
        <end position="23"/>
    </location>
</feature>
<evidence type="ECO:0000313" key="3">
    <source>
        <dbReference type="Proteomes" id="UP001465426"/>
    </source>
</evidence>
<dbReference type="EMBL" id="JBBMFN010000053">
    <property type="protein sequence ID" value="MEQ2467478.1"/>
    <property type="molecule type" value="Genomic_DNA"/>
</dbReference>
<keyword evidence="1" id="KW-0732">Signal</keyword>